<dbReference type="EMBL" id="RHIB01000001">
    <property type="protein sequence ID" value="RNA69950.1"/>
    <property type="molecule type" value="Genomic_DNA"/>
</dbReference>
<sequence length="65" mass="7512">MKRIKIWAGALIILTIVVMSYHVLDQVYGKADQIKETVRLLEKEMEHKYQITIEDSTGFYSHTAG</sequence>
<keyword evidence="1" id="KW-1133">Transmembrane helix</keyword>
<dbReference type="RefSeq" id="WP_122897462.1">
    <property type="nucleotide sequence ID" value="NZ_RHIB01000001.1"/>
</dbReference>
<protein>
    <submittedName>
        <fullName evidence="2">Uncharacterized protein</fullName>
    </submittedName>
</protein>
<reference evidence="2 3" key="1">
    <citation type="submission" date="2018-10" db="EMBL/GenBank/DDBJ databases">
        <title>Bacillus Keqinensis sp. nov., a moderately halophilic bacterium isolated from a saline-alkaline lake.</title>
        <authorList>
            <person name="Wang H."/>
        </authorList>
    </citation>
    <scope>NUCLEOTIDE SEQUENCE [LARGE SCALE GENOMIC DNA]</scope>
    <source>
        <strain evidence="2 3">KQ-3</strain>
    </source>
</reference>
<evidence type="ECO:0000313" key="3">
    <source>
        <dbReference type="Proteomes" id="UP000278746"/>
    </source>
</evidence>
<organism evidence="2 3">
    <name type="scientific">Alteribacter keqinensis</name>
    <dbReference type="NCBI Taxonomy" id="2483800"/>
    <lineage>
        <taxon>Bacteria</taxon>
        <taxon>Bacillati</taxon>
        <taxon>Bacillota</taxon>
        <taxon>Bacilli</taxon>
        <taxon>Bacillales</taxon>
        <taxon>Bacillaceae</taxon>
        <taxon>Alteribacter</taxon>
    </lineage>
</organism>
<keyword evidence="3" id="KW-1185">Reference proteome</keyword>
<feature type="transmembrane region" description="Helical" evidence="1">
    <location>
        <begin position="6"/>
        <end position="24"/>
    </location>
</feature>
<keyword evidence="1" id="KW-0472">Membrane</keyword>
<dbReference type="Proteomes" id="UP000278746">
    <property type="component" value="Unassembled WGS sequence"/>
</dbReference>
<proteinExistence type="predicted"/>
<comment type="caution">
    <text evidence="2">The sequence shown here is derived from an EMBL/GenBank/DDBJ whole genome shotgun (WGS) entry which is preliminary data.</text>
</comment>
<keyword evidence="1" id="KW-0812">Transmembrane</keyword>
<evidence type="ECO:0000256" key="1">
    <source>
        <dbReference type="SAM" id="Phobius"/>
    </source>
</evidence>
<evidence type="ECO:0000313" key="2">
    <source>
        <dbReference type="EMBL" id="RNA69950.1"/>
    </source>
</evidence>
<dbReference type="AlphaFoldDB" id="A0A3M7TWB5"/>
<name>A0A3M7TWB5_9BACI</name>
<gene>
    <name evidence="2" type="ORF">EBO34_08465</name>
</gene>
<accession>A0A3M7TWB5</accession>